<evidence type="ECO:0000313" key="2">
    <source>
        <dbReference type="Proteomes" id="UP001345219"/>
    </source>
</evidence>
<dbReference type="PANTHER" id="PTHR47539:SF1">
    <property type="entry name" value="PENTATRICOPEPTIDE REPEAT-CONTAINING PROTEIN OTP51, CHLOROPLASTIC"/>
    <property type="match status" value="1"/>
</dbReference>
<dbReference type="GO" id="GO:0048564">
    <property type="term" value="P:photosystem I assembly"/>
    <property type="evidence" value="ECO:0007669"/>
    <property type="project" value="TreeGrafter"/>
</dbReference>
<keyword evidence="2" id="KW-1185">Reference proteome</keyword>
<organism evidence="1 2">
    <name type="scientific">Trapa incisa</name>
    <dbReference type="NCBI Taxonomy" id="236973"/>
    <lineage>
        <taxon>Eukaryota</taxon>
        <taxon>Viridiplantae</taxon>
        <taxon>Streptophyta</taxon>
        <taxon>Embryophyta</taxon>
        <taxon>Tracheophyta</taxon>
        <taxon>Spermatophyta</taxon>
        <taxon>Magnoliopsida</taxon>
        <taxon>eudicotyledons</taxon>
        <taxon>Gunneridae</taxon>
        <taxon>Pentapetalae</taxon>
        <taxon>rosids</taxon>
        <taxon>malvids</taxon>
        <taxon>Myrtales</taxon>
        <taxon>Lythraceae</taxon>
        <taxon>Trapa</taxon>
    </lineage>
</organism>
<sequence>MSGSGPSTKHYLKLDEFIFHNLMTSGLEVHRNIYEGILWLHSYQDSVDRERIQELRKELQGAGIQESKEALMSILRVCSKKGDAEEVEREWVKLILADISFPPLAYIRWKSMQKLENI</sequence>
<accession>A0AAN7GGD7</accession>
<gene>
    <name evidence="1" type="ORF">SAY87_024727</name>
</gene>
<evidence type="ECO:0000313" key="1">
    <source>
        <dbReference type="EMBL" id="KAK4741139.1"/>
    </source>
</evidence>
<name>A0AAN7GGD7_9MYRT</name>
<dbReference type="Proteomes" id="UP001345219">
    <property type="component" value="Chromosome 19"/>
</dbReference>
<comment type="caution">
    <text evidence="1">The sequence shown here is derived from an EMBL/GenBank/DDBJ whole genome shotgun (WGS) entry which is preliminary data.</text>
</comment>
<dbReference type="GO" id="GO:0045292">
    <property type="term" value="P:mRNA cis splicing, via spliceosome"/>
    <property type="evidence" value="ECO:0007669"/>
    <property type="project" value="TreeGrafter"/>
</dbReference>
<dbReference type="GO" id="GO:0000373">
    <property type="term" value="P:Group II intron splicing"/>
    <property type="evidence" value="ECO:0007669"/>
    <property type="project" value="TreeGrafter"/>
</dbReference>
<dbReference type="EMBL" id="JAXIOK010000024">
    <property type="protein sequence ID" value="KAK4741139.1"/>
    <property type="molecule type" value="Genomic_DNA"/>
</dbReference>
<dbReference type="PANTHER" id="PTHR47539">
    <property type="entry name" value="PENTATRICOPEPTIDE REPEAT-CONTAINING PROTEIN OTP51, CHLOROPLASTIC"/>
    <property type="match status" value="1"/>
</dbReference>
<protein>
    <submittedName>
        <fullName evidence="1">Uncharacterized protein</fullName>
    </submittedName>
</protein>
<reference evidence="1 2" key="1">
    <citation type="journal article" date="2023" name="Hortic Res">
        <title>Pangenome of water caltrop reveals structural variations and asymmetric subgenome divergence after allopolyploidization.</title>
        <authorList>
            <person name="Zhang X."/>
            <person name="Chen Y."/>
            <person name="Wang L."/>
            <person name="Yuan Y."/>
            <person name="Fang M."/>
            <person name="Shi L."/>
            <person name="Lu R."/>
            <person name="Comes H.P."/>
            <person name="Ma Y."/>
            <person name="Chen Y."/>
            <person name="Huang G."/>
            <person name="Zhou Y."/>
            <person name="Zheng Z."/>
            <person name="Qiu Y."/>
        </authorList>
    </citation>
    <scope>NUCLEOTIDE SEQUENCE [LARGE SCALE GENOMIC DNA]</scope>
    <source>
        <tissue evidence="1">Roots</tissue>
    </source>
</reference>
<dbReference type="AlphaFoldDB" id="A0AAN7GGD7"/>
<proteinExistence type="predicted"/>
<dbReference type="InterPro" id="IPR052500">
    <property type="entry name" value="Chloro/Mito_RNA_Process"/>
</dbReference>